<reference evidence="8" key="1">
    <citation type="submission" date="2021-02" db="EMBL/GenBank/DDBJ databases">
        <authorList>
            <person name="Dougan E. K."/>
            <person name="Rhodes N."/>
            <person name="Thang M."/>
            <person name="Chan C."/>
        </authorList>
    </citation>
    <scope>NUCLEOTIDE SEQUENCE</scope>
</reference>
<dbReference type="AlphaFoldDB" id="A0A813HEA4"/>
<dbReference type="InterPro" id="IPR007248">
    <property type="entry name" value="Mpv17_PMP22"/>
</dbReference>
<evidence type="ECO:0000256" key="7">
    <source>
        <dbReference type="SAM" id="Coils"/>
    </source>
</evidence>
<gene>
    <name evidence="8" type="ORF">PGLA2088_LOCUS1611</name>
</gene>
<dbReference type="GO" id="GO:0016020">
    <property type="term" value="C:membrane"/>
    <property type="evidence" value="ECO:0007669"/>
    <property type="project" value="UniProtKB-SubCell"/>
</dbReference>
<evidence type="ECO:0000256" key="6">
    <source>
        <dbReference type="RuleBase" id="RU363053"/>
    </source>
</evidence>
<dbReference type="PANTHER" id="PTHR11266:SF17">
    <property type="entry name" value="PROTEIN MPV17"/>
    <property type="match status" value="1"/>
</dbReference>
<comment type="similarity">
    <text evidence="2 6">Belongs to the peroxisomal membrane protein PXMP2/4 family.</text>
</comment>
<dbReference type="PANTHER" id="PTHR11266">
    <property type="entry name" value="PEROXISOMAL MEMBRANE PROTEIN 2, PXMP2 MPV17"/>
    <property type="match status" value="1"/>
</dbReference>
<evidence type="ECO:0000256" key="1">
    <source>
        <dbReference type="ARBA" id="ARBA00004141"/>
    </source>
</evidence>
<accession>A0A813HEA4</accession>
<dbReference type="GO" id="GO:0005739">
    <property type="term" value="C:mitochondrion"/>
    <property type="evidence" value="ECO:0007669"/>
    <property type="project" value="TreeGrafter"/>
</dbReference>
<comment type="caution">
    <text evidence="8">The sequence shown here is derived from an EMBL/GenBank/DDBJ whole genome shotgun (WGS) entry which is preliminary data.</text>
</comment>
<evidence type="ECO:0000256" key="2">
    <source>
        <dbReference type="ARBA" id="ARBA00006824"/>
    </source>
</evidence>
<proteinExistence type="inferred from homology"/>
<dbReference type="Pfam" id="PF04117">
    <property type="entry name" value="Mpv17_PMP22"/>
    <property type="match status" value="1"/>
</dbReference>
<feature type="coiled-coil region" evidence="7">
    <location>
        <begin position="270"/>
        <end position="297"/>
    </location>
</feature>
<evidence type="ECO:0000313" key="8">
    <source>
        <dbReference type="EMBL" id="CAE8636413.1"/>
    </source>
</evidence>
<evidence type="ECO:0000256" key="5">
    <source>
        <dbReference type="ARBA" id="ARBA00023136"/>
    </source>
</evidence>
<evidence type="ECO:0000256" key="4">
    <source>
        <dbReference type="ARBA" id="ARBA00022989"/>
    </source>
</evidence>
<organism evidence="8 9">
    <name type="scientific">Polarella glacialis</name>
    <name type="common">Dinoflagellate</name>
    <dbReference type="NCBI Taxonomy" id="89957"/>
    <lineage>
        <taxon>Eukaryota</taxon>
        <taxon>Sar</taxon>
        <taxon>Alveolata</taxon>
        <taxon>Dinophyceae</taxon>
        <taxon>Suessiales</taxon>
        <taxon>Suessiaceae</taxon>
        <taxon>Polarella</taxon>
    </lineage>
</organism>
<name>A0A813HEA4_POLGL</name>
<comment type="subcellular location">
    <subcellularLocation>
        <location evidence="1">Membrane</location>
        <topology evidence="1">Multi-pass membrane protein</topology>
    </subcellularLocation>
</comment>
<keyword evidence="3" id="KW-0812">Transmembrane</keyword>
<keyword evidence="7" id="KW-0175">Coiled coil</keyword>
<sequence length="326" mass="35524">MCSCSNDIPAPCDHLLRTSPHASMTLAMARRAGAAYGKLLSEMPVATNTVTAGFLYGASDCAAQNLEAAFGIQSPNKSGYNYERTLRMAAFGTCFAGPCLSLWYPLLHKMTAAFRVQYTPSVWFSGLGISTFIKKRIVCPTEKAKEVGVKVLLDSLFFQAPFLTCYFVLTGVLEGLPFSAVQAKTKDNFHEAWFYGFLTWVPVQTANFWLVSVPRQAVVVNGVNAGWKTFLSVLCHSRDYGGAGQVAQAGAFAGPLGAKEGAEESSAAVVEAQRLEIEELRRTIDALRRERQNGATSTKGATAVVAERIDVLAERPRHERSHEPRQ</sequence>
<protein>
    <submittedName>
        <fullName evidence="8">Uncharacterized protein</fullName>
    </submittedName>
</protein>
<dbReference type="EMBL" id="CAJNNW010001257">
    <property type="protein sequence ID" value="CAE8636413.1"/>
    <property type="molecule type" value="Genomic_DNA"/>
</dbReference>
<evidence type="ECO:0000256" key="3">
    <source>
        <dbReference type="ARBA" id="ARBA00022692"/>
    </source>
</evidence>
<dbReference type="Proteomes" id="UP000626109">
    <property type="component" value="Unassembled WGS sequence"/>
</dbReference>
<keyword evidence="4" id="KW-1133">Transmembrane helix</keyword>
<keyword evidence="5" id="KW-0472">Membrane</keyword>
<evidence type="ECO:0000313" key="9">
    <source>
        <dbReference type="Proteomes" id="UP000626109"/>
    </source>
</evidence>